<gene>
    <name evidence="2" type="ORF">N7468_003067</name>
</gene>
<dbReference type="InterPro" id="IPR051678">
    <property type="entry name" value="AGP_Transferase"/>
</dbReference>
<accession>A0A9W9TRW1</accession>
<dbReference type="InterPro" id="IPR002575">
    <property type="entry name" value="Aminoglycoside_PTrfase"/>
</dbReference>
<dbReference type="Gene3D" id="3.90.1200.10">
    <property type="match status" value="1"/>
</dbReference>
<comment type="caution">
    <text evidence="2">The sequence shown here is derived from an EMBL/GenBank/DDBJ whole genome shotgun (WGS) entry which is preliminary data.</text>
</comment>
<name>A0A9W9TRW1_9EURO</name>
<evidence type="ECO:0000313" key="2">
    <source>
        <dbReference type="EMBL" id="KAJ5238448.1"/>
    </source>
</evidence>
<dbReference type="PANTHER" id="PTHR21310">
    <property type="entry name" value="AMINOGLYCOSIDE PHOSPHOTRANSFERASE-RELATED-RELATED"/>
    <property type="match status" value="1"/>
</dbReference>
<protein>
    <submittedName>
        <fullName evidence="2">Aminoglycoside phosphotransferase</fullName>
    </submittedName>
</protein>
<dbReference type="AlphaFoldDB" id="A0A9W9TRW1"/>
<dbReference type="PANTHER" id="PTHR21310:SF58">
    <property type="entry name" value="AMINOGLYCOSIDE PHOSPHOTRANSFERASE DOMAIN-CONTAINING PROTEIN"/>
    <property type="match status" value="1"/>
</dbReference>
<dbReference type="OrthoDB" id="8300194at2759"/>
<dbReference type="Pfam" id="PF01636">
    <property type="entry name" value="APH"/>
    <property type="match status" value="1"/>
</dbReference>
<dbReference type="InterPro" id="IPR011009">
    <property type="entry name" value="Kinase-like_dom_sf"/>
</dbReference>
<dbReference type="Proteomes" id="UP001150941">
    <property type="component" value="Unassembled WGS sequence"/>
</dbReference>
<dbReference type="RefSeq" id="XP_058331367.1">
    <property type="nucleotide sequence ID" value="XM_058472364.1"/>
</dbReference>
<keyword evidence="3" id="KW-1185">Reference proteome</keyword>
<evidence type="ECO:0000259" key="1">
    <source>
        <dbReference type="Pfam" id="PF01636"/>
    </source>
</evidence>
<sequence length="139" mass="16305">MDYMSGKRLDEVWDILDSSPKVSIADELHSYINQLRDLKGEYIGAVDRGKAILRHYAKYAFTDNHDIVFTHSDIAPRNILVEGGHVTAILDWEDAGWYPAYWEYYTRALRQLKPVPDWPEYLPVIFLPNMRENMWAWAS</sequence>
<dbReference type="SUPFAM" id="SSF56112">
    <property type="entry name" value="Protein kinase-like (PK-like)"/>
    <property type="match status" value="1"/>
</dbReference>
<proteinExistence type="predicted"/>
<evidence type="ECO:0000313" key="3">
    <source>
        <dbReference type="Proteomes" id="UP001150941"/>
    </source>
</evidence>
<dbReference type="EMBL" id="JAPQKS010000003">
    <property type="protein sequence ID" value="KAJ5238448.1"/>
    <property type="molecule type" value="Genomic_DNA"/>
</dbReference>
<organism evidence="2 3">
    <name type="scientific">Penicillium chermesinum</name>
    <dbReference type="NCBI Taxonomy" id="63820"/>
    <lineage>
        <taxon>Eukaryota</taxon>
        <taxon>Fungi</taxon>
        <taxon>Dikarya</taxon>
        <taxon>Ascomycota</taxon>
        <taxon>Pezizomycotina</taxon>
        <taxon>Eurotiomycetes</taxon>
        <taxon>Eurotiomycetidae</taxon>
        <taxon>Eurotiales</taxon>
        <taxon>Aspergillaceae</taxon>
        <taxon>Penicillium</taxon>
    </lineage>
</organism>
<reference evidence="2" key="2">
    <citation type="journal article" date="2023" name="IMA Fungus">
        <title>Comparative genomic study of the Penicillium genus elucidates a diverse pangenome and 15 lateral gene transfer events.</title>
        <authorList>
            <person name="Petersen C."/>
            <person name="Sorensen T."/>
            <person name="Nielsen M.R."/>
            <person name="Sondergaard T.E."/>
            <person name="Sorensen J.L."/>
            <person name="Fitzpatrick D.A."/>
            <person name="Frisvad J.C."/>
            <person name="Nielsen K.L."/>
        </authorList>
    </citation>
    <scope>NUCLEOTIDE SEQUENCE</scope>
    <source>
        <strain evidence="2">IBT 19713</strain>
    </source>
</reference>
<feature type="domain" description="Aminoglycoside phosphotransferase" evidence="1">
    <location>
        <begin position="28"/>
        <end position="104"/>
    </location>
</feature>
<reference evidence="2" key="1">
    <citation type="submission" date="2022-11" db="EMBL/GenBank/DDBJ databases">
        <authorList>
            <person name="Petersen C."/>
        </authorList>
    </citation>
    <scope>NUCLEOTIDE SEQUENCE</scope>
    <source>
        <strain evidence="2">IBT 19713</strain>
    </source>
</reference>
<dbReference type="GeneID" id="83199667"/>